<proteinExistence type="inferred from homology"/>
<dbReference type="InterPro" id="IPR052381">
    <property type="entry name" value="AAA_domain_protein"/>
</dbReference>
<dbReference type="GO" id="GO:0005524">
    <property type="term" value="F:ATP binding"/>
    <property type="evidence" value="ECO:0007669"/>
    <property type="project" value="UniProtKB-KW"/>
</dbReference>
<dbReference type="GO" id="GO:0016887">
    <property type="term" value="F:ATP hydrolysis activity"/>
    <property type="evidence" value="ECO:0007669"/>
    <property type="project" value="InterPro"/>
</dbReference>
<dbReference type="InterPro" id="IPR027417">
    <property type="entry name" value="P-loop_NTPase"/>
</dbReference>
<dbReference type="InterPro" id="IPR041569">
    <property type="entry name" value="AAA_lid_3"/>
</dbReference>
<evidence type="ECO:0000313" key="6">
    <source>
        <dbReference type="EMBL" id="QDG52023.1"/>
    </source>
</evidence>
<organism evidence="6 7">
    <name type="scientific">Persicimonas caeni</name>
    <dbReference type="NCBI Taxonomy" id="2292766"/>
    <lineage>
        <taxon>Bacteria</taxon>
        <taxon>Deltaproteobacteria</taxon>
        <taxon>Bradymonadales</taxon>
        <taxon>Bradymonadaceae</taxon>
        <taxon>Persicimonas</taxon>
    </lineage>
</organism>
<dbReference type="Proteomes" id="UP000315995">
    <property type="component" value="Chromosome"/>
</dbReference>
<protein>
    <recommendedName>
        <fullName evidence="4">Uncharacterized AAA domain-containing protein ycf46</fullName>
    </recommendedName>
</protein>
<dbReference type="InterPro" id="IPR003593">
    <property type="entry name" value="AAA+_ATPase"/>
</dbReference>
<dbReference type="SMART" id="SM00382">
    <property type="entry name" value="AAA"/>
    <property type="match status" value="1"/>
</dbReference>
<gene>
    <name evidence="6" type="ORF">FIV42_15120</name>
</gene>
<keyword evidence="7" id="KW-1185">Reference proteome</keyword>
<evidence type="ECO:0000259" key="5">
    <source>
        <dbReference type="SMART" id="SM00382"/>
    </source>
</evidence>
<dbReference type="AlphaFoldDB" id="A0A4Y6PUU6"/>
<dbReference type="Gene3D" id="3.40.50.300">
    <property type="entry name" value="P-loop containing nucleotide triphosphate hydrolases"/>
    <property type="match status" value="1"/>
</dbReference>
<dbReference type="PANTHER" id="PTHR42960:SF1">
    <property type="entry name" value="YCF46 PROTEIN"/>
    <property type="match status" value="1"/>
</dbReference>
<feature type="domain" description="AAA+ ATPase" evidence="5">
    <location>
        <begin position="258"/>
        <end position="388"/>
    </location>
</feature>
<reference evidence="6 7" key="1">
    <citation type="submission" date="2019-06" db="EMBL/GenBank/DDBJ databases">
        <title>Persicimonas caeni gen. nov., sp. nov., a predatory bacterium isolated from solar saltern.</title>
        <authorList>
            <person name="Wang S."/>
        </authorList>
    </citation>
    <scope>NUCLEOTIDE SEQUENCE [LARGE SCALE GENOMIC DNA]</scope>
    <source>
        <strain evidence="6 7">YN101</strain>
    </source>
</reference>
<accession>A0A5B8Y6C4</accession>
<comment type="similarity">
    <text evidence="3">Belongs to the AAA ATPase family. Highly divergent.</text>
</comment>
<keyword evidence="2" id="KW-0067">ATP-binding</keyword>
<accession>A0A4Y6PUU6</accession>
<sequence length="493" mass="55668">MPNTHAQFLRELRSLLRAPYALIHLETFEEERALSIVRRLAEADGRPLLTWSPVTDFDGKPSEADFSGALDRIERTAEPAVFVLKDVHDLVTGSTVRRRLREMEGTCAAAHKTIVLLGPKRLELDELQKDLAHLTVPLPGREVIGRECHIVFPDDEFPYLDKDALVSGAMGLTSRQAFRAFHRVRQQYEEALERNQPFDLEQSILREKQRLIGASEILEFFPLDQGLADVGGLDALKRWLAERKRAFSEDAKAFGLPSPKGLLLIGVQGCGKSLTAKAVARHWGLPLLRLDLGVIFDGKRSPEDALRQAIRTSEAIAPCVLWMDEIEKGFGSDSEGRAQRVLGSLLTWQQEKTAPVFLVATANDVTSLPPEMLRKGRFDEIFFVDLPDIHERKEILQIHLTRRGRAFGDEVLDDLAARTEHYSGAELEQVVVSAMYTAFADDRDIGVEDLEYAVKETIPLYRTYEDEIKALREWAHGRARAASHERKVLDFFE</sequence>
<evidence type="ECO:0000256" key="4">
    <source>
        <dbReference type="ARBA" id="ARBA00040480"/>
    </source>
</evidence>
<evidence type="ECO:0000313" key="7">
    <source>
        <dbReference type="Proteomes" id="UP000315995"/>
    </source>
</evidence>
<evidence type="ECO:0000256" key="3">
    <source>
        <dbReference type="ARBA" id="ARBA00038088"/>
    </source>
</evidence>
<dbReference type="PANTHER" id="PTHR42960">
    <property type="entry name" value="YCF46 PROTEIN"/>
    <property type="match status" value="1"/>
</dbReference>
<dbReference type="Pfam" id="PF00004">
    <property type="entry name" value="AAA"/>
    <property type="match status" value="1"/>
</dbReference>
<dbReference type="InterPro" id="IPR003959">
    <property type="entry name" value="ATPase_AAA_core"/>
</dbReference>
<dbReference type="Gene3D" id="1.10.8.60">
    <property type="match status" value="1"/>
</dbReference>
<name>A0A4Y6PUU6_PERCE</name>
<dbReference type="OrthoDB" id="9809379at2"/>
<dbReference type="SUPFAM" id="SSF52540">
    <property type="entry name" value="P-loop containing nucleoside triphosphate hydrolases"/>
    <property type="match status" value="1"/>
</dbReference>
<dbReference type="Pfam" id="PF17862">
    <property type="entry name" value="AAA_lid_3"/>
    <property type="match status" value="1"/>
</dbReference>
<keyword evidence="1" id="KW-0547">Nucleotide-binding</keyword>
<evidence type="ECO:0000256" key="2">
    <source>
        <dbReference type="ARBA" id="ARBA00022840"/>
    </source>
</evidence>
<dbReference type="EMBL" id="CP041186">
    <property type="protein sequence ID" value="QDG52023.1"/>
    <property type="molecule type" value="Genomic_DNA"/>
</dbReference>
<evidence type="ECO:0000256" key="1">
    <source>
        <dbReference type="ARBA" id="ARBA00022741"/>
    </source>
</evidence>